<comment type="caution">
    <text evidence="1">The sequence shown here is derived from an EMBL/GenBank/DDBJ whole genome shotgun (WGS) entry which is preliminary data.</text>
</comment>
<gene>
    <name evidence="1" type="ORF">FUA22_03740</name>
</gene>
<reference evidence="1 2" key="1">
    <citation type="submission" date="2019-08" db="EMBL/GenBank/DDBJ databases">
        <title>Seonamhaeicola sediminis sp. nov., isolated from marine sediment.</title>
        <authorList>
            <person name="Cao W.R."/>
        </authorList>
    </citation>
    <scope>NUCLEOTIDE SEQUENCE [LARGE SCALE GENOMIC DNA]</scope>
    <source>
        <strain evidence="1 2">1505</strain>
    </source>
</reference>
<dbReference type="AlphaFoldDB" id="A0A5C7GL39"/>
<name>A0A5C7GL39_9FLAO</name>
<accession>A0A5C7GL39</accession>
<dbReference type="OrthoDB" id="1138655at2"/>
<dbReference type="RefSeq" id="WP_147766490.1">
    <property type="nucleotide sequence ID" value="NZ_CANNCE010000003.1"/>
</dbReference>
<evidence type="ECO:0000313" key="1">
    <source>
        <dbReference type="EMBL" id="TXG39010.1"/>
    </source>
</evidence>
<sequence>MKINMKPILRLIVFSLTIILFNCKNETIQLEYKYADKPETIICNVSNTKLFQEALYSFEDDIFKYYKKNNFKSTLINAYAQFTRNAINGRIKYDEIISEHSLIVFEALKKDNSLWDSENTKSHLNYNGPLIKCIANNIKDKNLNTTFNSLLSINDLSPKLFGPPLTTKYRNAMNDKYLASFIAFDLYYSKFFDMDLTKINLDKPDTKVDFNKTPQ</sequence>
<keyword evidence="2" id="KW-1185">Reference proteome</keyword>
<dbReference type="Proteomes" id="UP000321080">
    <property type="component" value="Unassembled WGS sequence"/>
</dbReference>
<protein>
    <submittedName>
        <fullName evidence="1">Uncharacterized protein</fullName>
    </submittedName>
</protein>
<proteinExistence type="predicted"/>
<organism evidence="1 2">
    <name type="scientific">Seonamhaeicola maritimus</name>
    <dbReference type="NCBI Taxonomy" id="2591822"/>
    <lineage>
        <taxon>Bacteria</taxon>
        <taxon>Pseudomonadati</taxon>
        <taxon>Bacteroidota</taxon>
        <taxon>Flavobacteriia</taxon>
        <taxon>Flavobacteriales</taxon>
        <taxon>Flavobacteriaceae</taxon>
    </lineage>
</organism>
<evidence type="ECO:0000313" key="2">
    <source>
        <dbReference type="Proteomes" id="UP000321080"/>
    </source>
</evidence>
<dbReference type="EMBL" id="VRKQ01000008">
    <property type="protein sequence ID" value="TXG39010.1"/>
    <property type="molecule type" value="Genomic_DNA"/>
</dbReference>